<dbReference type="SMART" id="SM01041">
    <property type="entry name" value="BRO1"/>
    <property type="match status" value="1"/>
</dbReference>
<accession>A0A9N9GWH8</accession>
<dbReference type="GO" id="GO:0071467">
    <property type="term" value="P:cellular response to pH"/>
    <property type="evidence" value="ECO:0007669"/>
    <property type="project" value="InterPro"/>
</dbReference>
<evidence type="ECO:0000313" key="4">
    <source>
        <dbReference type="EMBL" id="CAG8639639.1"/>
    </source>
</evidence>
<evidence type="ECO:0000256" key="1">
    <source>
        <dbReference type="ARBA" id="ARBA00010997"/>
    </source>
</evidence>
<dbReference type="OrthoDB" id="10266451at2759"/>
<proteinExistence type="inferred from homology"/>
<feature type="domain" description="BRO1" evidence="3">
    <location>
        <begin position="1"/>
        <end position="365"/>
    </location>
</feature>
<dbReference type="InterPro" id="IPR038499">
    <property type="entry name" value="BRO1_sf"/>
</dbReference>
<keyword evidence="5" id="KW-1185">Reference proteome</keyword>
<dbReference type="PROSITE" id="PS51180">
    <property type="entry name" value="BRO1"/>
    <property type="match status" value="1"/>
</dbReference>
<protein>
    <recommendedName>
        <fullName evidence="2">pH-response regulator protein palC</fullName>
    </recommendedName>
</protein>
<dbReference type="EMBL" id="CAJVQA010006389">
    <property type="protein sequence ID" value="CAG8639639.1"/>
    <property type="molecule type" value="Genomic_DNA"/>
</dbReference>
<evidence type="ECO:0000313" key="5">
    <source>
        <dbReference type="Proteomes" id="UP000789759"/>
    </source>
</evidence>
<dbReference type="AlphaFoldDB" id="A0A9N9GWH8"/>
<organism evidence="4 5">
    <name type="scientific">Cetraspora pellucida</name>
    <dbReference type="NCBI Taxonomy" id="1433469"/>
    <lineage>
        <taxon>Eukaryota</taxon>
        <taxon>Fungi</taxon>
        <taxon>Fungi incertae sedis</taxon>
        <taxon>Mucoromycota</taxon>
        <taxon>Glomeromycotina</taxon>
        <taxon>Glomeromycetes</taxon>
        <taxon>Diversisporales</taxon>
        <taxon>Gigasporaceae</taxon>
        <taxon>Cetraspora</taxon>
    </lineage>
</organism>
<dbReference type="PANTHER" id="PTHR40463:SF1">
    <property type="entry name" value="PH-RESPONSE REGULATOR PROTEIN PALC"/>
    <property type="match status" value="1"/>
</dbReference>
<name>A0A9N9GWH8_9GLOM</name>
<reference evidence="4" key="1">
    <citation type="submission" date="2021-06" db="EMBL/GenBank/DDBJ databases">
        <authorList>
            <person name="Kallberg Y."/>
            <person name="Tangrot J."/>
            <person name="Rosling A."/>
        </authorList>
    </citation>
    <scope>NUCLEOTIDE SEQUENCE</scope>
    <source>
        <strain evidence="4">FL966</strain>
    </source>
</reference>
<dbReference type="PANTHER" id="PTHR40463">
    <property type="entry name" value="PH-RESPONSE REGULATOR PROTEIN PALC"/>
    <property type="match status" value="1"/>
</dbReference>
<comment type="similarity">
    <text evidence="1">Belongs to the palC family.</text>
</comment>
<evidence type="ECO:0000259" key="3">
    <source>
        <dbReference type="PROSITE" id="PS51180"/>
    </source>
</evidence>
<dbReference type="Proteomes" id="UP000789759">
    <property type="component" value="Unassembled WGS sequence"/>
</dbReference>
<sequence>MSFIYPLPTTGTISFTEFLLDENNLYINEISEATAQRGRVRATLKEVNKTDGPKDYMNVMKVIDDYLPYLFAIVDCLEGGQLKLKQEFETSWRCTLSDSVLKKKRVKCRGIYYELIFTLMTYGYACSNWASNIIEKELQKDGIDNKLKQAADILSKASGVFAYISENVCPKWNKPPIALADASSVAIRKALMQQTSPSLLAKLAIGVAGHYEMANGLIKSLKESAKVCSDFRKYVSNGVLFHQSLGKKFLAKDAYDHQQNGRAVGFITEAREVLHLLTKCKSPTIAAHAAQEYSEVNELYNIYVGINDTVTFQIVPSKADLQALVPGGRTVFDSAKYIPPAPAFGPRVNRTNKSESGDILGGRYY</sequence>
<evidence type="ECO:0000256" key="2">
    <source>
        <dbReference type="ARBA" id="ARBA00022193"/>
    </source>
</evidence>
<dbReference type="GO" id="GO:0005886">
    <property type="term" value="C:plasma membrane"/>
    <property type="evidence" value="ECO:0007669"/>
    <property type="project" value="TreeGrafter"/>
</dbReference>
<comment type="caution">
    <text evidence="4">The sequence shown here is derived from an EMBL/GenBank/DDBJ whole genome shotgun (WGS) entry which is preliminary data.</text>
</comment>
<dbReference type="Pfam" id="PF03097">
    <property type="entry name" value="BRO1"/>
    <property type="match status" value="1"/>
</dbReference>
<dbReference type="InterPro" id="IPR037505">
    <property type="entry name" value="pH-resp_palC"/>
</dbReference>
<gene>
    <name evidence="4" type="ORF">CPELLU_LOCUS8792</name>
</gene>
<dbReference type="Gene3D" id="1.25.40.280">
    <property type="entry name" value="alix/aip1 like domains"/>
    <property type="match status" value="1"/>
</dbReference>
<dbReference type="InterPro" id="IPR004328">
    <property type="entry name" value="BRO1_dom"/>
</dbReference>